<protein>
    <submittedName>
        <fullName evidence="10">PQQ-binding-like beta-propeller repeat protein</fullName>
    </submittedName>
</protein>
<dbReference type="Proteomes" id="UP001597560">
    <property type="component" value="Unassembled WGS sequence"/>
</dbReference>
<dbReference type="Pfam" id="PF01011">
    <property type="entry name" value="PQQ"/>
    <property type="match status" value="2"/>
</dbReference>
<organism evidence="10 11">
    <name type="scientific">Olivibacter jilunii</name>
    <dbReference type="NCBI Taxonomy" id="985016"/>
    <lineage>
        <taxon>Bacteria</taxon>
        <taxon>Pseudomonadati</taxon>
        <taxon>Bacteroidota</taxon>
        <taxon>Sphingobacteriia</taxon>
        <taxon>Sphingobacteriales</taxon>
        <taxon>Sphingobacteriaceae</taxon>
        <taxon>Olivibacter</taxon>
    </lineage>
</organism>
<dbReference type="InterPro" id="IPR002372">
    <property type="entry name" value="PQQ_rpt_dom"/>
</dbReference>
<comment type="caution">
    <text evidence="10">The sequence shown here is derived from an EMBL/GenBank/DDBJ whole genome shotgun (WGS) entry which is preliminary data.</text>
</comment>
<evidence type="ECO:0000259" key="9">
    <source>
        <dbReference type="PROSITE" id="PS51007"/>
    </source>
</evidence>
<dbReference type="SUPFAM" id="SSF50998">
    <property type="entry name" value="Quinoprotein alcohol dehydrogenase-like"/>
    <property type="match status" value="1"/>
</dbReference>
<accession>A0ABW6B1B3</accession>
<comment type="cofactor">
    <cofactor evidence="1">
        <name>pyrroloquinoline quinone</name>
        <dbReference type="ChEBI" id="CHEBI:58442"/>
    </cofactor>
</comment>
<reference evidence="11" key="1">
    <citation type="journal article" date="2019" name="Int. J. Syst. Evol. Microbiol.">
        <title>The Global Catalogue of Microorganisms (GCM) 10K type strain sequencing project: providing services to taxonomists for standard genome sequencing and annotation.</title>
        <authorList>
            <consortium name="The Broad Institute Genomics Platform"/>
            <consortium name="The Broad Institute Genome Sequencing Center for Infectious Disease"/>
            <person name="Wu L."/>
            <person name="Ma J."/>
        </authorList>
    </citation>
    <scope>NUCLEOTIDE SEQUENCE [LARGE SCALE GENOMIC DNA]</scope>
    <source>
        <strain evidence="11">KCTC 23098</strain>
    </source>
</reference>
<name>A0ABW6B1B3_9SPHI</name>
<keyword evidence="11" id="KW-1185">Reference proteome</keyword>
<dbReference type="Gene3D" id="2.140.10.10">
    <property type="entry name" value="Quinoprotein alcohol dehydrogenase-like superfamily"/>
    <property type="match status" value="2"/>
</dbReference>
<keyword evidence="6" id="KW-0560">Oxidoreductase</keyword>
<evidence type="ECO:0000313" key="11">
    <source>
        <dbReference type="Proteomes" id="UP001597560"/>
    </source>
</evidence>
<dbReference type="InterPro" id="IPR018391">
    <property type="entry name" value="PQQ_b-propeller_rpt"/>
</dbReference>
<dbReference type="PANTHER" id="PTHR32303">
    <property type="entry name" value="QUINOPROTEIN ALCOHOL DEHYDROGENASE (CYTOCHROME C)"/>
    <property type="match status" value="1"/>
</dbReference>
<proteinExistence type="inferred from homology"/>
<gene>
    <name evidence="10" type="ORF">ACFS6J_09745</name>
</gene>
<feature type="domain" description="Cytochrome c" evidence="9">
    <location>
        <begin position="480"/>
        <end position="556"/>
    </location>
</feature>
<evidence type="ECO:0000256" key="2">
    <source>
        <dbReference type="ARBA" id="ARBA00008156"/>
    </source>
</evidence>
<evidence type="ECO:0000256" key="7">
    <source>
        <dbReference type="ARBA" id="ARBA00023004"/>
    </source>
</evidence>
<evidence type="ECO:0000256" key="6">
    <source>
        <dbReference type="ARBA" id="ARBA00023002"/>
    </source>
</evidence>
<dbReference type="Pfam" id="PF13442">
    <property type="entry name" value="Cytochrome_CBB3"/>
    <property type="match status" value="1"/>
</dbReference>
<dbReference type="PANTHER" id="PTHR32303:SF4">
    <property type="entry name" value="QUINOPROTEIN GLUCOSE DEHYDROGENASE"/>
    <property type="match status" value="1"/>
</dbReference>
<dbReference type="InterPro" id="IPR036909">
    <property type="entry name" value="Cyt_c-like_dom_sf"/>
</dbReference>
<evidence type="ECO:0000256" key="1">
    <source>
        <dbReference type="ARBA" id="ARBA00001931"/>
    </source>
</evidence>
<keyword evidence="3 8" id="KW-0349">Heme</keyword>
<dbReference type="EMBL" id="JBHUPA010000006">
    <property type="protein sequence ID" value="MFD2962066.1"/>
    <property type="molecule type" value="Genomic_DNA"/>
</dbReference>
<dbReference type="RefSeq" id="WP_377610317.1">
    <property type="nucleotide sequence ID" value="NZ_JBHUPA010000006.1"/>
</dbReference>
<evidence type="ECO:0000313" key="10">
    <source>
        <dbReference type="EMBL" id="MFD2962066.1"/>
    </source>
</evidence>
<keyword evidence="5" id="KW-0732">Signal</keyword>
<keyword evidence="7 8" id="KW-0408">Iron</keyword>
<evidence type="ECO:0000256" key="4">
    <source>
        <dbReference type="ARBA" id="ARBA00022723"/>
    </source>
</evidence>
<sequence>MIPLPNHKDVALYYYILLFSCLFLTHCGKKESRKEFSTDWAFAGGDAGQQKFKKLSSINRSNVHLLREAWAYHSGDSSGNVQCNPLVIEGVMYATTPAQHLIAVNAENGKEIWRFNPARRGEKFGGINRGLACWRSKNGDDERLFYTAGGFLYAVAKETGKPVLSFGDQGRIDLNDGLVKPKEQMAITAPAAPIIFKDLVIVGTMSWSSPANVSAYDVYSGKRQWLFNTIPHPGERGYETWGDSSFYRKGAGVNAWGGLALDVENGMVYFATGQPKDDFYRGNNGGQQLFGNSVVALDAGKGNYKWHYQAIHHDLWDLDLPCAPILCMLEVKGEKVPGLIQLTKTGHVLLFNRLTGEILSKVEERPVPGSSLPGEHAYPTQPYVSWPEPFSRQIVTAEDLTDRTKEAREYAQRIFKNADAGWFVPPSEKGIIYYGIHGGAEWGGGAVDESNQLLFVNANELPWVIHMQNVNQLNNTESDRPISAGNAVYLKMGCQSCHGGERKGQGGIPALTNLSKKYDQKGLSEIIRSGKNAMPAFAQIEEKDMQDLTSFLLDRQQQNLLSDKKQLIFRSLGYVKFLDPNGYPAVKPPWGTLNAVDLRSGKIKWKVPLGEYPELTAAGFPITGRENFGGCIATAGGLVFVAATGDEKLRAFDRDTGKLLWETKLPFGGYTTPSTYEVKGKQYVLIPATGGGKLGGKTGDVYIAYTLP</sequence>
<dbReference type="PROSITE" id="PS51007">
    <property type="entry name" value="CYTC"/>
    <property type="match status" value="1"/>
</dbReference>
<keyword evidence="4 8" id="KW-0479">Metal-binding</keyword>
<dbReference type="InterPro" id="IPR011047">
    <property type="entry name" value="Quinoprotein_ADH-like_sf"/>
</dbReference>
<evidence type="ECO:0000256" key="3">
    <source>
        <dbReference type="ARBA" id="ARBA00022617"/>
    </source>
</evidence>
<evidence type="ECO:0000256" key="5">
    <source>
        <dbReference type="ARBA" id="ARBA00022729"/>
    </source>
</evidence>
<dbReference type="SUPFAM" id="SSF46626">
    <property type="entry name" value="Cytochrome c"/>
    <property type="match status" value="1"/>
</dbReference>
<dbReference type="InterPro" id="IPR009056">
    <property type="entry name" value="Cyt_c-like_dom"/>
</dbReference>
<dbReference type="SMART" id="SM00564">
    <property type="entry name" value="PQQ"/>
    <property type="match status" value="6"/>
</dbReference>
<dbReference type="Gene3D" id="1.10.760.10">
    <property type="entry name" value="Cytochrome c-like domain"/>
    <property type="match status" value="1"/>
</dbReference>
<evidence type="ECO:0000256" key="8">
    <source>
        <dbReference type="PROSITE-ProRule" id="PRU00433"/>
    </source>
</evidence>
<comment type="similarity">
    <text evidence="2">Belongs to the bacterial PQQ dehydrogenase family.</text>
</comment>